<evidence type="ECO:0000313" key="2">
    <source>
        <dbReference type="EMBL" id="QIP16160.1"/>
    </source>
</evidence>
<feature type="chain" id="PRO_5026305766" evidence="1">
    <location>
        <begin position="21"/>
        <end position="244"/>
    </location>
</feature>
<dbReference type="KEGG" id="spib:G8759_27745"/>
<keyword evidence="1" id="KW-0732">Signal</keyword>
<protein>
    <submittedName>
        <fullName evidence="2">DUF2490 domain-containing protein</fullName>
    </submittedName>
</protein>
<dbReference type="Proteomes" id="UP000501802">
    <property type="component" value="Chromosome"/>
</dbReference>
<accession>A0A6G9AUT2</accession>
<reference evidence="2 3" key="1">
    <citation type="submission" date="2020-03" db="EMBL/GenBank/DDBJ databases">
        <authorList>
            <person name="Kim M.K."/>
        </authorList>
    </citation>
    <scope>NUCLEOTIDE SEQUENCE [LARGE SCALE GENOMIC DNA]</scope>
    <source>
        <strain evidence="2 3">BT328</strain>
    </source>
</reference>
<gene>
    <name evidence="2" type="ORF">G8759_27745</name>
</gene>
<dbReference type="Pfam" id="PF10677">
    <property type="entry name" value="DUF2490"/>
    <property type="match status" value="1"/>
</dbReference>
<dbReference type="InterPro" id="IPR019619">
    <property type="entry name" value="DUF2490"/>
</dbReference>
<feature type="signal peptide" evidence="1">
    <location>
        <begin position="1"/>
        <end position="20"/>
    </location>
</feature>
<proteinExistence type="predicted"/>
<dbReference type="EMBL" id="CP050063">
    <property type="protein sequence ID" value="QIP16160.1"/>
    <property type="molecule type" value="Genomic_DNA"/>
</dbReference>
<name>A0A6G9AUT2_9BACT</name>
<dbReference type="RefSeq" id="WP_167215789.1">
    <property type="nucleotide sequence ID" value="NZ_CP050063.1"/>
</dbReference>
<keyword evidence="3" id="KW-1185">Reference proteome</keyword>
<evidence type="ECO:0000313" key="3">
    <source>
        <dbReference type="Proteomes" id="UP000501802"/>
    </source>
</evidence>
<dbReference type="AlphaFoldDB" id="A0A6G9AUT2"/>
<organism evidence="2 3">
    <name type="scientific">Spirosoma aureum</name>
    <dbReference type="NCBI Taxonomy" id="2692134"/>
    <lineage>
        <taxon>Bacteria</taxon>
        <taxon>Pseudomonadati</taxon>
        <taxon>Bacteroidota</taxon>
        <taxon>Cytophagia</taxon>
        <taxon>Cytophagales</taxon>
        <taxon>Cytophagaceae</taxon>
        <taxon>Spirosoma</taxon>
    </lineage>
</organism>
<evidence type="ECO:0000256" key="1">
    <source>
        <dbReference type="SAM" id="SignalP"/>
    </source>
</evidence>
<sequence>MKKLYILLCSLLLISSQSRGQVLKDVTSSNQVWIAYYNQTRLSDKWSIWFDTHARRTDFLGRWATQIFRPGAVYHLSDKARLMAGYAYARFYSTEPGGDVQPEHRPWQQINWEGKLGRFETNHWIRIEERFRRNLVNEQLAPGYGFNFRFRIMVSAQLPLWGKEAKPGVPSVLVQNEIWFNAGGEIVYNYFDQNRLFLGIVYPFSEQLRLQAGYMNVFQQQEEGNEFQNKHVLRLFLYHDLDFR</sequence>